<accession>A0A143YCP1</accession>
<evidence type="ECO:0000313" key="2">
    <source>
        <dbReference type="Proteomes" id="UP000242754"/>
    </source>
</evidence>
<keyword evidence="2" id="KW-1185">Reference proteome</keyword>
<gene>
    <name evidence="1" type="ORF">Tpal_654</name>
</gene>
<dbReference type="STRING" id="140314.SAMN04488076_101136"/>
<dbReference type="EMBL" id="FJNE01000002">
    <property type="protein sequence ID" value="CZQ85590.1"/>
    <property type="molecule type" value="Genomic_DNA"/>
</dbReference>
<reference evidence="1 2" key="1">
    <citation type="submission" date="2016-02" db="EMBL/GenBank/DDBJ databases">
        <authorList>
            <person name="Wen L."/>
            <person name="He K."/>
            <person name="Yang H."/>
        </authorList>
    </citation>
    <scope>NUCLEOTIDE SEQUENCE [LARGE SCALE GENOMIC DNA]</scope>
    <source>
        <strain evidence="1">Trichococcus palustris</strain>
    </source>
</reference>
<evidence type="ECO:0000313" key="1">
    <source>
        <dbReference type="EMBL" id="CZQ85590.1"/>
    </source>
</evidence>
<name>A0A143YCP1_9LACT</name>
<proteinExistence type="predicted"/>
<dbReference type="AlphaFoldDB" id="A0A143YCP1"/>
<protein>
    <submittedName>
        <fullName evidence="1">Uncharacterized protein</fullName>
    </submittedName>
</protein>
<organism evidence="1 2">
    <name type="scientific">Trichococcus palustris</name>
    <dbReference type="NCBI Taxonomy" id="140314"/>
    <lineage>
        <taxon>Bacteria</taxon>
        <taxon>Bacillati</taxon>
        <taxon>Bacillota</taxon>
        <taxon>Bacilli</taxon>
        <taxon>Lactobacillales</taxon>
        <taxon>Carnobacteriaceae</taxon>
        <taxon>Trichococcus</taxon>
    </lineage>
</organism>
<dbReference type="Proteomes" id="UP000242754">
    <property type="component" value="Unassembled WGS sequence"/>
</dbReference>
<sequence length="296" mass="33498">MSLGADNLLIQNIWDMANQSIRIKIHHTGLVKSRGDANVIAEIKGKLNQTGYNLNDRLEDNLTGNFFGTLRYIPFDLALRKILSGGVYPSETGDKIGGISADFWGDKIEFWPYDTEGEIDALLHFDDTIIGIEVKYASGLSSDDDIDNSAKIDEQSIEEQSRNQLSRESRIVSRHGAGKTKILLFIANSDSCRTVYDDVLNRKIISNDVTLAYISWQSILVELEKLKLDNRYYQVIIDDLISLLKKKGFESFKDMNVQFDVDIDQTSFYSFGATDSLDFNIKMDSTIEGDLHYEFS</sequence>